<evidence type="ECO:0000313" key="8">
    <source>
        <dbReference type="Proteomes" id="UP001206128"/>
    </source>
</evidence>
<dbReference type="InterPro" id="IPR000873">
    <property type="entry name" value="AMP-dep_synth/lig_dom"/>
</dbReference>
<dbReference type="PANTHER" id="PTHR22754">
    <property type="entry name" value="DISCO-INTERACTING PROTEIN 2 DIP2 -RELATED"/>
    <property type="match status" value="1"/>
</dbReference>
<feature type="compositionally biased region" description="Basic and acidic residues" evidence="5">
    <location>
        <begin position="17"/>
        <end position="26"/>
    </location>
</feature>
<dbReference type="GO" id="GO:0006633">
    <property type="term" value="P:fatty acid biosynthetic process"/>
    <property type="evidence" value="ECO:0007669"/>
    <property type="project" value="TreeGrafter"/>
</dbReference>
<evidence type="ECO:0000256" key="1">
    <source>
        <dbReference type="ARBA" id="ARBA00006432"/>
    </source>
</evidence>
<gene>
    <name evidence="7" type="ORF">LX83_005338</name>
</gene>
<evidence type="ECO:0000313" key="7">
    <source>
        <dbReference type="EMBL" id="MCP2168460.1"/>
    </source>
</evidence>
<dbReference type="InterPro" id="IPR020845">
    <property type="entry name" value="AMP-binding_CS"/>
</dbReference>
<keyword evidence="8" id="KW-1185">Reference proteome</keyword>
<dbReference type="GO" id="GO:0071766">
    <property type="term" value="P:Actinobacterium-type cell wall biogenesis"/>
    <property type="evidence" value="ECO:0007669"/>
    <property type="project" value="UniProtKB-ARBA"/>
</dbReference>
<dbReference type="EMBL" id="JAMTCK010000014">
    <property type="protein sequence ID" value="MCP2168460.1"/>
    <property type="molecule type" value="Genomic_DNA"/>
</dbReference>
<dbReference type="SUPFAM" id="SSF56801">
    <property type="entry name" value="Acetyl-CoA synthetase-like"/>
    <property type="match status" value="1"/>
</dbReference>
<comment type="caution">
    <text evidence="7">The sequence shown here is derived from an EMBL/GenBank/DDBJ whole genome shotgun (WGS) entry which is preliminary data.</text>
</comment>
<keyword evidence="4" id="KW-0443">Lipid metabolism</keyword>
<dbReference type="Pfam" id="PF00501">
    <property type="entry name" value="AMP-binding"/>
    <property type="match status" value="1"/>
</dbReference>
<dbReference type="GO" id="GO:0016874">
    <property type="term" value="F:ligase activity"/>
    <property type="evidence" value="ECO:0007669"/>
    <property type="project" value="UniProtKB-KW"/>
</dbReference>
<proteinExistence type="inferred from homology"/>
<keyword evidence="3" id="KW-0276">Fatty acid metabolism</keyword>
<keyword evidence="2 7" id="KW-0436">Ligase</keyword>
<dbReference type="PANTHER" id="PTHR22754:SF32">
    <property type="entry name" value="DISCO-INTERACTING PROTEIN 2"/>
    <property type="match status" value="1"/>
</dbReference>
<accession>A0AAE3GHV9</accession>
<evidence type="ECO:0000259" key="6">
    <source>
        <dbReference type="Pfam" id="PF00501"/>
    </source>
</evidence>
<evidence type="ECO:0000256" key="2">
    <source>
        <dbReference type="ARBA" id="ARBA00022598"/>
    </source>
</evidence>
<dbReference type="Gene3D" id="3.30.300.30">
    <property type="match status" value="1"/>
</dbReference>
<name>A0AAE3GHV9_9PSEU</name>
<reference evidence="7" key="1">
    <citation type="submission" date="2022-06" db="EMBL/GenBank/DDBJ databases">
        <title>Genomic Encyclopedia of Archaeal and Bacterial Type Strains, Phase II (KMG-II): from individual species to whole genera.</title>
        <authorList>
            <person name="Goeker M."/>
        </authorList>
    </citation>
    <scope>NUCLEOTIDE SEQUENCE</scope>
    <source>
        <strain evidence="7">DSM 43935</strain>
    </source>
</reference>
<dbReference type="InterPro" id="IPR042099">
    <property type="entry name" value="ANL_N_sf"/>
</dbReference>
<comment type="similarity">
    <text evidence="1">Belongs to the ATP-dependent AMP-binding enzyme family.</text>
</comment>
<evidence type="ECO:0000256" key="5">
    <source>
        <dbReference type="SAM" id="MobiDB-lite"/>
    </source>
</evidence>
<feature type="region of interest" description="Disordered" evidence="5">
    <location>
        <begin position="1"/>
        <end position="30"/>
    </location>
</feature>
<sequence>MSGDRVEPDGVSGVDAARTRPGETRLPELSSSFPTLTHMCRTRAWQLPGRTSHVFLRDGERPLAGLTYAELDQRARSVAAELARHAQPGDRALLCYPPGLEFLAGFFGCLYAGVIAVPTAGVAEGRGATARLAAIARSATPRLLLSTADFLAGNATRLAETVSNSAVVAVATDRISARPPARAWTEPDIDADTIAYLQYSSGSTGEPRGVVLTHRQVLHNLGVLAELLRPRPEETSIVSWLPLFHDMGLVAAVIMPVFAASTATLMSPTAFLRRPLRWLTALQRAEVTATPNFALDLCLRRTTEQQRAQLDLRRVRHVVVGAEPVRADTLERFASAFAPSGLRPEALVPAYGLAEATLMVSGGPTPAPPVCCHASPAALGRDRIELTEPGTPAVRLVGCGQVRPGLRVVIVEPESLRPRPPGHVGEVCVAGGSVGSGYWNAPEATAATFGVTVPGVAGAFLRTGDLGAVVDGQLVITGRCKDVIVIDGHNHYPSDIERTVAAAHPALRPGFQIAVSVDDGQRERVVVLTELSTPAGANRQSDVDEVDLADGVDPTDVADGAAGWTLVSAAVRAAVLAQHGIAPHDVVLLPPGALPFTSSGKPQRFACRRAYQDGGFARVRLGAAGAAETAVAGSGVVGP</sequence>
<dbReference type="FunFam" id="3.40.50.12780:FF:000013">
    <property type="entry name" value="Long-chain-fatty-acid--AMP ligase FadD32"/>
    <property type="match status" value="1"/>
</dbReference>
<organism evidence="7 8">
    <name type="scientific">Goodfellowiella coeruleoviolacea</name>
    <dbReference type="NCBI Taxonomy" id="334858"/>
    <lineage>
        <taxon>Bacteria</taxon>
        <taxon>Bacillati</taxon>
        <taxon>Actinomycetota</taxon>
        <taxon>Actinomycetes</taxon>
        <taxon>Pseudonocardiales</taxon>
        <taxon>Pseudonocardiaceae</taxon>
        <taxon>Goodfellowiella</taxon>
    </lineage>
</organism>
<evidence type="ECO:0000256" key="4">
    <source>
        <dbReference type="ARBA" id="ARBA00023098"/>
    </source>
</evidence>
<protein>
    <submittedName>
        <fullName evidence="7">Acyl-CoA synthetase (AMP-forming)/AMP-acid ligase II</fullName>
    </submittedName>
</protein>
<dbReference type="Proteomes" id="UP001206128">
    <property type="component" value="Unassembled WGS sequence"/>
</dbReference>
<dbReference type="Gene3D" id="3.40.50.12780">
    <property type="entry name" value="N-terminal domain of ligase-like"/>
    <property type="match status" value="1"/>
</dbReference>
<evidence type="ECO:0000256" key="3">
    <source>
        <dbReference type="ARBA" id="ARBA00022832"/>
    </source>
</evidence>
<dbReference type="InterPro" id="IPR045851">
    <property type="entry name" value="AMP-bd_C_sf"/>
</dbReference>
<feature type="domain" description="AMP-dependent synthetase/ligase" evidence="6">
    <location>
        <begin position="48"/>
        <end position="439"/>
    </location>
</feature>
<dbReference type="PROSITE" id="PS00455">
    <property type="entry name" value="AMP_BINDING"/>
    <property type="match status" value="1"/>
</dbReference>
<dbReference type="AlphaFoldDB" id="A0AAE3GHV9"/>
<dbReference type="InterPro" id="IPR040097">
    <property type="entry name" value="FAAL/FAAC"/>
</dbReference>
<dbReference type="CDD" id="cd05931">
    <property type="entry name" value="FAAL"/>
    <property type="match status" value="1"/>
</dbReference>
<dbReference type="GO" id="GO:0005886">
    <property type="term" value="C:plasma membrane"/>
    <property type="evidence" value="ECO:0007669"/>
    <property type="project" value="TreeGrafter"/>
</dbReference>
<dbReference type="GO" id="GO:0070566">
    <property type="term" value="F:adenylyltransferase activity"/>
    <property type="evidence" value="ECO:0007669"/>
    <property type="project" value="TreeGrafter"/>
</dbReference>